<accession>A0ABM4BJ33</accession>
<protein>
    <submittedName>
        <fullName evidence="5 6">Uncharacterized protein LOC100213053 isoform X2</fullName>
    </submittedName>
</protein>
<reference evidence="5 6" key="1">
    <citation type="submission" date="2025-05" db="UniProtKB">
        <authorList>
            <consortium name="RefSeq"/>
        </authorList>
    </citation>
    <scope>IDENTIFICATION</scope>
</reference>
<evidence type="ECO:0000313" key="5">
    <source>
        <dbReference type="RefSeq" id="XP_065649050.1"/>
    </source>
</evidence>
<keyword evidence="2" id="KW-0175">Coiled coil</keyword>
<feature type="signal peptide" evidence="3">
    <location>
        <begin position="1"/>
        <end position="26"/>
    </location>
</feature>
<comment type="similarity">
    <text evidence="1">Belongs to the heparin-binding growth factors family.</text>
</comment>
<dbReference type="Proteomes" id="UP001652625">
    <property type="component" value="Chromosome 03"/>
</dbReference>
<evidence type="ECO:0000313" key="4">
    <source>
        <dbReference type="Proteomes" id="UP001652625"/>
    </source>
</evidence>
<dbReference type="RefSeq" id="XP_065649050.1">
    <property type="nucleotide sequence ID" value="XM_065792978.1"/>
</dbReference>
<evidence type="ECO:0000256" key="2">
    <source>
        <dbReference type="SAM" id="Coils"/>
    </source>
</evidence>
<organism evidence="4 6">
    <name type="scientific">Hydra vulgaris</name>
    <name type="common">Hydra</name>
    <name type="synonym">Hydra attenuata</name>
    <dbReference type="NCBI Taxonomy" id="6087"/>
    <lineage>
        <taxon>Eukaryota</taxon>
        <taxon>Metazoa</taxon>
        <taxon>Cnidaria</taxon>
        <taxon>Hydrozoa</taxon>
        <taxon>Hydroidolina</taxon>
        <taxon>Anthoathecata</taxon>
        <taxon>Aplanulata</taxon>
        <taxon>Hydridae</taxon>
        <taxon>Hydra</taxon>
    </lineage>
</organism>
<keyword evidence="4" id="KW-1185">Reference proteome</keyword>
<evidence type="ECO:0000313" key="6">
    <source>
        <dbReference type="RefSeq" id="XP_065649051.1"/>
    </source>
</evidence>
<evidence type="ECO:0000256" key="1">
    <source>
        <dbReference type="ARBA" id="ARBA00007936"/>
    </source>
</evidence>
<feature type="chain" id="PRO_5045025837" evidence="3">
    <location>
        <begin position="27"/>
        <end position="274"/>
    </location>
</feature>
<proteinExistence type="inferred from homology"/>
<dbReference type="Gene3D" id="2.80.10.50">
    <property type="match status" value="1"/>
</dbReference>
<dbReference type="InterPro" id="IPR008996">
    <property type="entry name" value="IL1/FGF"/>
</dbReference>
<sequence>MIRMNGLKRVTFITLSMVFISLSIQSSPPVTTSKVHGGTTKSIYEDQFEGSLAEPTHDQQNFYDATVSDAMELYSISAKRLVIVQDKPGTKPWDHESELIINKKQRIYGRENQFVTETVSYGRLKIKSEYAKQYLCVKNDGVISLKQNADSSKNHRSRKRCLFNMNLTQLMHITLSVYIGKTTWYLTVKDDVISMTDNLRSNELERSFMWLPTMSGTSLAPSRLRSFDDKSRTVCDSSNKRITNQIKKIKELQNEVNKLNDEIEKMKLENLKKN</sequence>
<name>A0ABM4BJ33_HYDVU</name>
<dbReference type="InterPro" id="IPR002209">
    <property type="entry name" value="Fibroblast_GF_fam"/>
</dbReference>
<evidence type="ECO:0000256" key="3">
    <source>
        <dbReference type="SAM" id="SignalP"/>
    </source>
</evidence>
<dbReference type="Pfam" id="PF00167">
    <property type="entry name" value="FGF"/>
    <property type="match status" value="1"/>
</dbReference>
<dbReference type="RefSeq" id="XP_065649051.1">
    <property type="nucleotide sequence ID" value="XM_065792979.1"/>
</dbReference>
<feature type="coiled-coil region" evidence="2">
    <location>
        <begin position="235"/>
        <end position="269"/>
    </location>
</feature>
<dbReference type="SUPFAM" id="SSF50353">
    <property type="entry name" value="Cytokine"/>
    <property type="match status" value="1"/>
</dbReference>
<keyword evidence="3" id="KW-0732">Signal</keyword>
<gene>
    <name evidence="5 6" type="primary">LOC100213053</name>
</gene>
<dbReference type="GeneID" id="100213053"/>